<dbReference type="EMBL" id="DSQF01000026">
    <property type="protein sequence ID" value="HGZ44337.1"/>
    <property type="molecule type" value="Genomic_DNA"/>
</dbReference>
<comment type="caution">
    <text evidence="2">The sequence shown here is derived from an EMBL/GenBank/DDBJ whole genome shotgun (WGS) entry which is preliminary data.</text>
</comment>
<reference evidence="2" key="1">
    <citation type="journal article" date="2020" name="mSystems">
        <title>Genome- and Community-Level Interaction Insights into Carbon Utilization and Element Cycling Functions of Hydrothermarchaeota in Hydrothermal Sediment.</title>
        <authorList>
            <person name="Zhou Z."/>
            <person name="Liu Y."/>
            <person name="Xu W."/>
            <person name="Pan J."/>
            <person name="Luo Z.H."/>
            <person name="Li M."/>
        </authorList>
    </citation>
    <scope>NUCLEOTIDE SEQUENCE [LARGE SCALE GENOMIC DNA]</scope>
    <source>
        <strain evidence="2">SpSt-381</strain>
    </source>
</reference>
<feature type="signal peptide" evidence="1">
    <location>
        <begin position="1"/>
        <end position="30"/>
    </location>
</feature>
<keyword evidence="1" id="KW-0732">Signal</keyword>
<protein>
    <submittedName>
        <fullName evidence="2">DUF885 family protein</fullName>
    </submittedName>
</protein>
<name>A0A832IC96_UNCEI</name>
<evidence type="ECO:0000256" key="1">
    <source>
        <dbReference type="SAM" id="SignalP"/>
    </source>
</evidence>
<accession>A0A832IC96</accession>
<feature type="chain" id="PRO_5032360064" evidence="1">
    <location>
        <begin position="31"/>
        <end position="559"/>
    </location>
</feature>
<dbReference type="AlphaFoldDB" id="A0A832IC96"/>
<sequence>MWCPVPERAARARAALAAALALAAAAPAAARAPGDARVTAEAEAFVRAWAGRRPAWATALGVPGARPAAVPRTPAARAADLAALRAAAHRVAALPADGLSDAARADRALLAGRIEAERIALEEAARDVRDPAAAIEELAHAVGLTLARASPGPCERVTRATTALAAAPEALRALRILAPGAPRAAVETAVERLAEAARAWRTGLGPLAGACREAHLQAPFAGADSQATEAADGLAAALAADVLPRAAEGAGLGADVLSRWLAAAVHESAPPDSLLARALRELAAARAALEAAAERVAPGAGARAALALIAADTARAADAVTRAGAAADPASARRRDGAPRLRVTPAWAAGRAPVRLAAAGAWETHDAPARLDLDPALAAAAGPWTTAFLALREGPAGRLGLLAAARARPVRWALAGPGVVEAWCDRAAERAAADGDPRLALAARAHALWRLARAVVEVSLHARGMRRVDAAEFLAEECLMAPPEAARAAREALSWPAALETVVARWQLDDLERETRAGLGARFDGAAFEAALIAEGPLPARLARQAVRAALGLAPERGP</sequence>
<dbReference type="Pfam" id="PF05960">
    <property type="entry name" value="DUF885"/>
    <property type="match status" value="1"/>
</dbReference>
<organism evidence="2">
    <name type="scientific">Eiseniibacteriota bacterium</name>
    <dbReference type="NCBI Taxonomy" id="2212470"/>
    <lineage>
        <taxon>Bacteria</taxon>
        <taxon>Candidatus Eiseniibacteriota</taxon>
    </lineage>
</organism>
<dbReference type="InterPro" id="IPR010281">
    <property type="entry name" value="DUF885"/>
</dbReference>
<proteinExistence type="predicted"/>
<evidence type="ECO:0000313" key="2">
    <source>
        <dbReference type="EMBL" id="HGZ44337.1"/>
    </source>
</evidence>
<gene>
    <name evidence="2" type="ORF">ENR23_13140</name>
</gene>